<reference evidence="2 3" key="1">
    <citation type="submission" date="2020-05" db="EMBL/GenBank/DDBJ databases">
        <title>Ramlibacter rhizophilus sp. nov., isolated from rhizosphere soil of national flower Mugunghwa from South Korea.</title>
        <authorList>
            <person name="Zheng-Fei Y."/>
            <person name="Huan T."/>
        </authorList>
    </citation>
    <scope>NUCLEOTIDE SEQUENCE [LARGE SCALE GENOMIC DNA]</scope>
    <source>
        <strain evidence="2 3">H242</strain>
    </source>
</reference>
<name>A0ABX6P0T5_9BURK</name>
<dbReference type="EMBL" id="CP053418">
    <property type="protein sequence ID" value="QJW83668.1"/>
    <property type="molecule type" value="Genomic_DNA"/>
</dbReference>
<keyword evidence="3" id="KW-1185">Reference proteome</keyword>
<dbReference type="Proteomes" id="UP000500826">
    <property type="component" value="Chromosome"/>
</dbReference>
<accession>A0ABX6P0T5</accession>
<evidence type="ECO:0000256" key="1">
    <source>
        <dbReference type="SAM" id="MobiDB-lite"/>
    </source>
</evidence>
<sequence>MSTPAVPDVSGDWFAAMRSGRWEDAWRATDRIEHERRRVQAQPGFAWRPEYLRWDGTPLHGREVMVRCDHGLGDTMQFLRFVPLLGAARIHLMVQPHLLDLLAGAPGLGQVHDWWTDRPPPPHEVEIEVMELPYALRTTLATLPPPYPHLRAQVARVPPPGLARDGKLRVGLLWAASDWDGSRSVPLHALQPLLDVPGVRFYALQQGPAADDAAPPLENLAPRTRSITHAAAAMCELDLVISIDGMPAHRRARSASPPGAAQARRRLALDGGPRRLAPVSVDAAVPAGDGGRLVGADRGHGQALSG</sequence>
<dbReference type="SUPFAM" id="SSF53756">
    <property type="entry name" value="UDP-Glycosyltransferase/glycogen phosphorylase"/>
    <property type="match status" value="1"/>
</dbReference>
<gene>
    <name evidence="2" type="ORF">HK414_05195</name>
</gene>
<proteinExistence type="predicted"/>
<organism evidence="2 3">
    <name type="scientific">Ramlibacter terrae</name>
    <dbReference type="NCBI Taxonomy" id="2732511"/>
    <lineage>
        <taxon>Bacteria</taxon>
        <taxon>Pseudomonadati</taxon>
        <taxon>Pseudomonadota</taxon>
        <taxon>Betaproteobacteria</taxon>
        <taxon>Burkholderiales</taxon>
        <taxon>Comamonadaceae</taxon>
        <taxon>Ramlibacter</taxon>
    </lineage>
</organism>
<evidence type="ECO:0000313" key="2">
    <source>
        <dbReference type="EMBL" id="QJW83668.1"/>
    </source>
</evidence>
<feature type="region of interest" description="Disordered" evidence="1">
    <location>
        <begin position="287"/>
        <end position="306"/>
    </location>
</feature>
<evidence type="ECO:0000313" key="3">
    <source>
        <dbReference type="Proteomes" id="UP000500826"/>
    </source>
</evidence>
<protein>
    <submittedName>
        <fullName evidence="2">Uncharacterized protein</fullName>
    </submittedName>
</protein>